<evidence type="ECO:0000313" key="2">
    <source>
        <dbReference type="Proteomes" id="UP001500454"/>
    </source>
</evidence>
<gene>
    <name evidence="1" type="ORF">GCM10023186_36090</name>
</gene>
<accession>A0ABP8JE11</accession>
<dbReference type="EMBL" id="BAABHA010000013">
    <property type="protein sequence ID" value="GAA4389066.1"/>
    <property type="molecule type" value="Genomic_DNA"/>
</dbReference>
<name>A0ABP8JE11_9BACT</name>
<comment type="caution">
    <text evidence="1">The sequence shown here is derived from an EMBL/GenBank/DDBJ whole genome shotgun (WGS) entry which is preliminary data.</text>
</comment>
<protein>
    <submittedName>
        <fullName evidence="1">Uncharacterized protein</fullName>
    </submittedName>
</protein>
<organism evidence="1 2">
    <name type="scientific">Hymenobacter koreensis</name>
    <dbReference type="NCBI Taxonomy" id="1084523"/>
    <lineage>
        <taxon>Bacteria</taxon>
        <taxon>Pseudomonadati</taxon>
        <taxon>Bacteroidota</taxon>
        <taxon>Cytophagia</taxon>
        <taxon>Cytophagales</taxon>
        <taxon>Hymenobacteraceae</taxon>
        <taxon>Hymenobacter</taxon>
    </lineage>
</organism>
<dbReference type="Proteomes" id="UP001500454">
    <property type="component" value="Unassembled WGS sequence"/>
</dbReference>
<reference evidence="2" key="1">
    <citation type="journal article" date="2019" name="Int. J. Syst. Evol. Microbiol.">
        <title>The Global Catalogue of Microorganisms (GCM) 10K type strain sequencing project: providing services to taxonomists for standard genome sequencing and annotation.</title>
        <authorList>
            <consortium name="The Broad Institute Genomics Platform"/>
            <consortium name="The Broad Institute Genome Sequencing Center for Infectious Disease"/>
            <person name="Wu L."/>
            <person name="Ma J."/>
        </authorList>
    </citation>
    <scope>NUCLEOTIDE SEQUENCE [LARGE SCALE GENOMIC DNA]</scope>
    <source>
        <strain evidence="2">JCM 17924</strain>
    </source>
</reference>
<evidence type="ECO:0000313" key="1">
    <source>
        <dbReference type="EMBL" id="GAA4389066.1"/>
    </source>
</evidence>
<keyword evidence="2" id="KW-1185">Reference proteome</keyword>
<sequence length="64" mass="6801">MLQAAASARQVVAAAIAARSPVGWQYIDLHGEFDFSDEAPKDSLGFGLDALLAFQREEPSAPPV</sequence>
<proteinExistence type="predicted"/>